<protein>
    <recommendedName>
        <fullName evidence="3">Small RNA 2'-O-methyltransferase</fullName>
        <ecNumber evidence="11">2.1.1.386</ecNumber>
    </recommendedName>
</protein>
<dbReference type="FunFam" id="3.40.50.150:FF:000124">
    <property type="entry name" value="HEN methyltransferase 1"/>
    <property type="match status" value="1"/>
</dbReference>
<dbReference type="PANTHER" id="PTHR21404">
    <property type="entry name" value="HEN1"/>
    <property type="match status" value="1"/>
</dbReference>
<dbReference type="Gene3D" id="3.40.50.150">
    <property type="entry name" value="Vaccinia Virus protein VP39"/>
    <property type="match status" value="1"/>
</dbReference>
<dbReference type="EC" id="2.1.1.386" evidence="11"/>
<dbReference type="GO" id="GO:0046872">
    <property type="term" value="F:metal ion binding"/>
    <property type="evidence" value="ECO:0007669"/>
    <property type="project" value="UniProtKB-KW"/>
</dbReference>
<dbReference type="GO" id="GO:0003723">
    <property type="term" value="F:RNA binding"/>
    <property type="evidence" value="ECO:0007669"/>
    <property type="project" value="UniProtKB-KW"/>
</dbReference>
<keyword evidence="8" id="KW-0460">Magnesium</keyword>
<evidence type="ECO:0000256" key="11">
    <source>
        <dbReference type="ARBA" id="ARBA00035025"/>
    </source>
</evidence>
<evidence type="ECO:0000256" key="9">
    <source>
        <dbReference type="ARBA" id="ARBA00022884"/>
    </source>
</evidence>
<evidence type="ECO:0000256" key="8">
    <source>
        <dbReference type="ARBA" id="ARBA00022842"/>
    </source>
</evidence>
<keyword evidence="6" id="KW-0949">S-adenosyl-L-methionine</keyword>
<dbReference type="RefSeq" id="XP_034109061.1">
    <property type="nucleotide sequence ID" value="XM_034253170.2"/>
</dbReference>
<proteinExistence type="inferred from homology"/>
<name>A0A6P8WZ53_DROAB</name>
<dbReference type="GO" id="GO:0001510">
    <property type="term" value="P:RNA methylation"/>
    <property type="evidence" value="ECO:0007669"/>
    <property type="project" value="InterPro"/>
</dbReference>
<comment type="cofactor">
    <cofactor evidence="1">
        <name>Mg(2+)</name>
        <dbReference type="ChEBI" id="CHEBI:18420"/>
    </cofactor>
</comment>
<evidence type="ECO:0000313" key="14">
    <source>
        <dbReference type="RefSeq" id="XP_034109061.1"/>
    </source>
</evidence>
<gene>
    <name evidence="14" type="primary">LOC117571160</name>
</gene>
<keyword evidence="10" id="KW-0943">RNA-mediated gene silencing</keyword>
<organism evidence="13 14">
    <name type="scientific">Drosophila albomicans</name>
    <name type="common">Fruit fly</name>
    <dbReference type="NCBI Taxonomy" id="7291"/>
    <lineage>
        <taxon>Eukaryota</taxon>
        <taxon>Metazoa</taxon>
        <taxon>Ecdysozoa</taxon>
        <taxon>Arthropoda</taxon>
        <taxon>Hexapoda</taxon>
        <taxon>Insecta</taxon>
        <taxon>Pterygota</taxon>
        <taxon>Neoptera</taxon>
        <taxon>Endopterygota</taxon>
        <taxon>Diptera</taxon>
        <taxon>Brachycera</taxon>
        <taxon>Muscomorpha</taxon>
        <taxon>Ephydroidea</taxon>
        <taxon>Drosophilidae</taxon>
        <taxon>Drosophila</taxon>
    </lineage>
</organism>
<keyword evidence="9" id="KW-0694">RNA-binding</keyword>
<evidence type="ECO:0000256" key="10">
    <source>
        <dbReference type="ARBA" id="ARBA00023158"/>
    </source>
</evidence>
<keyword evidence="13" id="KW-1185">Reference proteome</keyword>
<evidence type="ECO:0000256" key="7">
    <source>
        <dbReference type="ARBA" id="ARBA00022723"/>
    </source>
</evidence>
<comment type="similarity">
    <text evidence="2">Belongs to the methyltransferase superfamily. HEN1 family.</text>
</comment>
<evidence type="ECO:0000313" key="13">
    <source>
        <dbReference type="Proteomes" id="UP000515160"/>
    </source>
</evidence>
<evidence type="ECO:0000256" key="2">
    <source>
        <dbReference type="ARBA" id="ARBA00009026"/>
    </source>
</evidence>
<evidence type="ECO:0000256" key="3">
    <source>
        <dbReference type="ARBA" id="ARBA00021330"/>
    </source>
</evidence>
<sequence>MFNYTFPCGGFKTHTKMTDTGITFDPPVYEQRYCAAIQILEDSRWTGEIKKVTEFGCAEMRLFPLIRRIETIEQILQVDIDKELLKTHMCRTNPFVSDFLKQRTCPLHIEVLHGSVADSTEILKNTDAVIALELIEHVYDDVLNKIPNNIFGFIQPKMALFSTPNSDFNVIFTRFNPLMPNGFRHHDHKFEWTREEFKSWCLSITEKYPNYDFALLGVGQPPEEYKSVGFVSQIALFARKDLLDMPLVEPLNLEPVATCETPYETLHTVDFPYYVDTRTPEDKIWAEIQYELHRCTLDEDNYDCDKCAYKIAIDELVKRLNNIGASKEIVEQLLEQHKQKVEQGNVIIEEDIEEEEDNHIYTECTTDGPLSETEREIENWDE</sequence>
<dbReference type="OrthoDB" id="2154311at2759"/>
<reference evidence="14" key="1">
    <citation type="submission" date="2025-08" db="UniProtKB">
        <authorList>
            <consortium name="RefSeq"/>
        </authorList>
    </citation>
    <scope>IDENTIFICATION</scope>
    <source>
        <strain evidence="14">15112-1751.03</strain>
        <tissue evidence="14">Whole Adult</tissue>
    </source>
</reference>
<dbReference type="PANTHER" id="PTHR21404:SF3">
    <property type="entry name" value="SMALL RNA 2'-O-METHYLTRANSFERASE"/>
    <property type="match status" value="1"/>
</dbReference>
<dbReference type="Proteomes" id="UP000515160">
    <property type="component" value="Chromosome 3"/>
</dbReference>
<evidence type="ECO:0000256" key="6">
    <source>
        <dbReference type="ARBA" id="ARBA00022691"/>
    </source>
</evidence>
<dbReference type="GO" id="GO:0090486">
    <property type="term" value="F:small RNA 2'-O-methyltransferase activity"/>
    <property type="evidence" value="ECO:0007669"/>
    <property type="project" value="UniProtKB-EC"/>
</dbReference>
<dbReference type="GO" id="GO:0005737">
    <property type="term" value="C:cytoplasm"/>
    <property type="evidence" value="ECO:0007669"/>
    <property type="project" value="TreeGrafter"/>
</dbReference>
<evidence type="ECO:0000256" key="4">
    <source>
        <dbReference type="ARBA" id="ARBA00022603"/>
    </source>
</evidence>
<dbReference type="GO" id="GO:0030422">
    <property type="term" value="P:siRNA processing"/>
    <property type="evidence" value="ECO:0007669"/>
    <property type="project" value="TreeGrafter"/>
</dbReference>
<accession>A0A6P8WZ53</accession>
<dbReference type="GO" id="GO:0034587">
    <property type="term" value="P:piRNA processing"/>
    <property type="evidence" value="ECO:0007669"/>
    <property type="project" value="TreeGrafter"/>
</dbReference>
<dbReference type="GeneID" id="117571160"/>
<keyword evidence="5" id="KW-0808">Transferase</keyword>
<dbReference type="AlphaFoldDB" id="A0A6P8WZ53"/>
<evidence type="ECO:0000256" key="5">
    <source>
        <dbReference type="ARBA" id="ARBA00022679"/>
    </source>
</evidence>
<dbReference type="CTD" id="36301"/>
<keyword evidence="7" id="KW-0479">Metal-binding</keyword>
<evidence type="ECO:0000256" key="1">
    <source>
        <dbReference type="ARBA" id="ARBA00001946"/>
    </source>
</evidence>
<dbReference type="GO" id="GO:0005634">
    <property type="term" value="C:nucleus"/>
    <property type="evidence" value="ECO:0007669"/>
    <property type="project" value="TreeGrafter"/>
</dbReference>
<dbReference type="InterPro" id="IPR026610">
    <property type="entry name" value="Hen1"/>
</dbReference>
<keyword evidence="4" id="KW-0489">Methyltransferase</keyword>
<evidence type="ECO:0000256" key="12">
    <source>
        <dbReference type="ARBA" id="ARBA00048418"/>
    </source>
</evidence>
<dbReference type="InterPro" id="IPR029063">
    <property type="entry name" value="SAM-dependent_MTases_sf"/>
</dbReference>
<comment type="catalytic activity">
    <reaction evidence="12">
        <text>small RNA 3'-end nucleotide + S-adenosyl-L-methionine = small RNA 3'-end 2'-O-methylnucleotide + S-adenosyl-L-homocysteine + H(+)</text>
        <dbReference type="Rhea" id="RHEA:37887"/>
        <dbReference type="Rhea" id="RHEA-COMP:10415"/>
        <dbReference type="Rhea" id="RHEA-COMP:10416"/>
        <dbReference type="ChEBI" id="CHEBI:15378"/>
        <dbReference type="ChEBI" id="CHEBI:57856"/>
        <dbReference type="ChEBI" id="CHEBI:59789"/>
        <dbReference type="ChEBI" id="CHEBI:74896"/>
        <dbReference type="ChEBI" id="CHEBI:74898"/>
        <dbReference type="EC" id="2.1.1.386"/>
    </reaction>
</comment>
<dbReference type="SUPFAM" id="SSF53335">
    <property type="entry name" value="S-adenosyl-L-methionine-dependent methyltransferases"/>
    <property type="match status" value="1"/>
</dbReference>